<keyword evidence="1" id="KW-0812">Transmembrane</keyword>
<protein>
    <submittedName>
        <fullName evidence="2">Uncharacterized protein</fullName>
    </submittedName>
</protein>
<keyword evidence="3" id="KW-1185">Reference proteome</keyword>
<proteinExistence type="predicted"/>
<evidence type="ECO:0000256" key="1">
    <source>
        <dbReference type="SAM" id="Phobius"/>
    </source>
</evidence>
<dbReference type="EMBL" id="JASCZI010031044">
    <property type="protein sequence ID" value="MED6125768.1"/>
    <property type="molecule type" value="Genomic_DNA"/>
</dbReference>
<dbReference type="Proteomes" id="UP001341840">
    <property type="component" value="Unassembled WGS sequence"/>
</dbReference>
<name>A0ABU6RQ39_9FABA</name>
<organism evidence="2 3">
    <name type="scientific">Stylosanthes scabra</name>
    <dbReference type="NCBI Taxonomy" id="79078"/>
    <lineage>
        <taxon>Eukaryota</taxon>
        <taxon>Viridiplantae</taxon>
        <taxon>Streptophyta</taxon>
        <taxon>Embryophyta</taxon>
        <taxon>Tracheophyta</taxon>
        <taxon>Spermatophyta</taxon>
        <taxon>Magnoliopsida</taxon>
        <taxon>eudicotyledons</taxon>
        <taxon>Gunneridae</taxon>
        <taxon>Pentapetalae</taxon>
        <taxon>rosids</taxon>
        <taxon>fabids</taxon>
        <taxon>Fabales</taxon>
        <taxon>Fabaceae</taxon>
        <taxon>Papilionoideae</taxon>
        <taxon>50 kb inversion clade</taxon>
        <taxon>dalbergioids sensu lato</taxon>
        <taxon>Dalbergieae</taxon>
        <taxon>Pterocarpus clade</taxon>
        <taxon>Stylosanthes</taxon>
    </lineage>
</organism>
<keyword evidence="1" id="KW-0472">Membrane</keyword>
<reference evidence="2 3" key="1">
    <citation type="journal article" date="2023" name="Plants (Basel)">
        <title>Bridging the Gap: Combining Genomics and Transcriptomics Approaches to Understand Stylosanthes scabra, an Orphan Legume from the Brazilian Caatinga.</title>
        <authorList>
            <person name="Ferreira-Neto J.R.C."/>
            <person name="da Silva M.D."/>
            <person name="Binneck E."/>
            <person name="de Melo N.F."/>
            <person name="da Silva R.H."/>
            <person name="de Melo A.L.T.M."/>
            <person name="Pandolfi V."/>
            <person name="Bustamante F.O."/>
            <person name="Brasileiro-Vidal A.C."/>
            <person name="Benko-Iseppon A.M."/>
        </authorList>
    </citation>
    <scope>NUCLEOTIDE SEQUENCE [LARGE SCALE GENOMIC DNA]</scope>
    <source>
        <tissue evidence="2">Leaves</tissue>
    </source>
</reference>
<feature type="transmembrane region" description="Helical" evidence="1">
    <location>
        <begin position="145"/>
        <end position="168"/>
    </location>
</feature>
<comment type="caution">
    <text evidence="2">The sequence shown here is derived from an EMBL/GenBank/DDBJ whole genome shotgun (WGS) entry which is preliminary data.</text>
</comment>
<evidence type="ECO:0000313" key="2">
    <source>
        <dbReference type="EMBL" id="MED6125768.1"/>
    </source>
</evidence>
<sequence length="184" mass="19906">MRSHEANRGISVMLPGTRAMAKGSRAVARFLTLPSSSSCRHEFNEPGFVAENLRTRLHTPPKDGCAISLAPSPESSGTVGSEGLINGSNPSTAFNPCAFFLHNQLSPCGILIRAPGPTHRPGLTRPTWFDPPDPVRPGLRFFGELFLIPASIFSVSTPILSFLLPFPITYYGEAGYLSAYSRYP</sequence>
<evidence type="ECO:0000313" key="3">
    <source>
        <dbReference type="Proteomes" id="UP001341840"/>
    </source>
</evidence>
<keyword evidence="1" id="KW-1133">Transmembrane helix</keyword>
<accession>A0ABU6RQ39</accession>
<gene>
    <name evidence="2" type="ORF">PIB30_071782</name>
</gene>